<sequence length="148" mass="15895">MTTTPKVSTFLDQLAIGMAVLCGIHCLLMPVVLAVLPIVAASLFAHEHFHLWMLLLVLPTTSISIFMGCRKHKDKWTAALSLTGLGIMIAVTAIEYATHSSCASCSSCSRAVTDGVPPIAWINTIGGLFLASAHVRNFRLCRKTGCCH</sequence>
<keyword evidence="1" id="KW-1133">Transmembrane helix</keyword>
<keyword evidence="3" id="KW-1185">Reference proteome</keyword>
<feature type="transmembrane region" description="Helical" evidence="1">
    <location>
        <begin position="14"/>
        <end position="43"/>
    </location>
</feature>
<dbReference type="RefSeq" id="WP_322608591.1">
    <property type="nucleotide sequence ID" value="NZ_JARVCO010000010.1"/>
</dbReference>
<proteinExistence type="predicted"/>
<evidence type="ECO:0000313" key="3">
    <source>
        <dbReference type="Proteomes" id="UP001290861"/>
    </source>
</evidence>
<feature type="transmembrane region" description="Helical" evidence="1">
    <location>
        <begin position="49"/>
        <end position="69"/>
    </location>
</feature>
<feature type="transmembrane region" description="Helical" evidence="1">
    <location>
        <begin position="76"/>
        <end position="97"/>
    </location>
</feature>
<dbReference type="EMBL" id="JARVCO010000010">
    <property type="protein sequence ID" value="MDZ8118794.1"/>
    <property type="molecule type" value="Genomic_DNA"/>
</dbReference>
<accession>A0ABU5MX55</accession>
<gene>
    <name evidence="2" type="ORF">P9H32_09145</name>
</gene>
<comment type="caution">
    <text evidence="2">The sequence shown here is derived from an EMBL/GenBank/DDBJ whole genome shotgun (WGS) entry which is preliminary data.</text>
</comment>
<protein>
    <submittedName>
        <fullName evidence="2">MerC domain-containing protein</fullName>
    </submittedName>
</protein>
<name>A0ABU5MX55_9BACT</name>
<dbReference type="Proteomes" id="UP001290861">
    <property type="component" value="Unassembled WGS sequence"/>
</dbReference>
<keyword evidence="1" id="KW-0472">Membrane</keyword>
<evidence type="ECO:0000313" key="2">
    <source>
        <dbReference type="EMBL" id="MDZ8118794.1"/>
    </source>
</evidence>
<reference evidence="2 3" key="1">
    <citation type="journal article" date="2024" name="Appl. Environ. Microbiol.">
        <title>Pontiella agarivorans sp. nov., a novel marine anaerobic bacterium capable of degrading macroalgal polysaccharides and fixing nitrogen.</title>
        <authorList>
            <person name="Liu N."/>
            <person name="Kivenson V."/>
            <person name="Peng X."/>
            <person name="Cui Z."/>
            <person name="Lankiewicz T.S."/>
            <person name="Gosselin K.M."/>
            <person name="English C.J."/>
            <person name="Blair E.M."/>
            <person name="O'Malley M.A."/>
            <person name="Valentine D.L."/>
        </authorList>
    </citation>
    <scope>NUCLEOTIDE SEQUENCE [LARGE SCALE GENOMIC DNA]</scope>
    <source>
        <strain evidence="2 3">NLcol2</strain>
    </source>
</reference>
<keyword evidence="1" id="KW-0812">Transmembrane</keyword>
<dbReference type="Pfam" id="PF03203">
    <property type="entry name" value="MerC"/>
    <property type="match status" value="1"/>
</dbReference>
<evidence type="ECO:0000256" key="1">
    <source>
        <dbReference type="SAM" id="Phobius"/>
    </source>
</evidence>
<dbReference type="InterPro" id="IPR004891">
    <property type="entry name" value="Mercury-R_MerC"/>
</dbReference>
<organism evidence="2 3">
    <name type="scientific">Pontiella agarivorans</name>
    <dbReference type="NCBI Taxonomy" id="3038953"/>
    <lineage>
        <taxon>Bacteria</taxon>
        <taxon>Pseudomonadati</taxon>
        <taxon>Kiritimatiellota</taxon>
        <taxon>Kiritimatiellia</taxon>
        <taxon>Kiritimatiellales</taxon>
        <taxon>Pontiellaceae</taxon>
        <taxon>Pontiella</taxon>
    </lineage>
</organism>